<evidence type="ECO:0000313" key="1">
    <source>
        <dbReference type="Proteomes" id="UP000046392"/>
    </source>
</evidence>
<keyword evidence="1" id="KW-1185">Reference proteome</keyword>
<accession>A0A0N5BME5</accession>
<protein>
    <submittedName>
        <fullName evidence="2">BAG domain-containing protein</fullName>
    </submittedName>
</protein>
<organism evidence="1 2">
    <name type="scientific">Strongyloides papillosus</name>
    <name type="common">Intestinal threadworm</name>
    <dbReference type="NCBI Taxonomy" id="174720"/>
    <lineage>
        <taxon>Eukaryota</taxon>
        <taxon>Metazoa</taxon>
        <taxon>Ecdysozoa</taxon>
        <taxon>Nematoda</taxon>
        <taxon>Chromadorea</taxon>
        <taxon>Rhabditida</taxon>
        <taxon>Tylenchina</taxon>
        <taxon>Panagrolaimomorpha</taxon>
        <taxon>Strongyloidoidea</taxon>
        <taxon>Strongyloididae</taxon>
        <taxon>Strongyloides</taxon>
    </lineage>
</organism>
<proteinExistence type="predicted"/>
<dbReference type="Proteomes" id="UP000046392">
    <property type="component" value="Unplaced"/>
</dbReference>
<dbReference type="WBParaSite" id="SPAL_0000708600.1">
    <property type="protein sequence ID" value="SPAL_0000708600.1"/>
    <property type="gene ID" value="SPAL_0000708600"/>
</dbReference>
<dbReference type="STRING" id="174720.A0A0N5BME5"/>
<reference evidence="2" key="1">
    <citation type="submission" date="2017-02" db="UniProtKB">
        <authorList>
            <consortium name="WormBaseParasite"/>
        </authorList>
    </citation>
    <scope>IDENTIFICATION</scope>
</reference>
<dbReference type="AlphaFoldDB" id="A0A0N5BME5"/>
<name>A0A0N5BME5_STREA</name>
<sequence>MAEFLESDGNDDNDRLMDMKSFNREQFRLFKEAFRDCVEVREDVECDDNVNVFDYVSNAKRKRIINLIMKIEKLEKSTSDSGVLEKASELLKQLRESASLIPSTGDELEPDDLDLKKFDETDISLFLGEKSEEKEGKAYVSEALSKYKEKCLQELESLLKESETFLECNKNKK</sequence>
<evidence type="ECO:0000313" key="2">
    <source>
        <dbReference type="WBParaSite" id="SPAL_0000708600.1"/>
    </source>
</evidence>